<dbReference type="CDD" id="cd13165">
    <property type="entry name" value="PTB_DOK7"/>
    <property type="match status" value="1"/>
</dbReference>
<dbReference type="InterPro" id="IPR037748">
    <property type="entry name" value="Dok-7_PTB"/>
</dbReference>
<feature type="region of interest" description="Disordered" evidence="1">
    <location>
        <begin position="600"/>
        <end position="619"/>
    </location>
</feature>
<feature type="compositionally biased region" description="Polar residues" evidence="1">
    <location>
        <begin position="473"/>
        <end position="485"/>
    </location>
</feature>
<evidence type="ECO:0000256" key="1">
    <source>
        <dbReference type="SAM" id="MobiDB-lite"/>
    </source>
</evidence>
<feature type="compositionally biased region" description="Low complexity" evidence="1">
    <location>
        <begin position="409"/>
        <end position="428"/>
    </location>
</feature>
<feature type="domain" description="PH" evidence="2">
    <location>
        <begin position="4"/>
        <end position="112"/>
    </location>
</feature>
<feature type="compositionally biased region" description="Pro residues" evidence="1">
    <location>
        <begin position="384"/>
        <end position="401"/>
    </location>
</feature>
<dbReference type="GeneID" id="114467557"/>
<name>A0A8C5D9L0_GOUWI</name>
<proteinExistence type="predicted"/>
<dbReference type="PANTHER" id="PTHR21636:SF2">
    <property type="entry name" value="PROTEIN DOK-7"/>
    <property type="match status" value="1"/>
</dbReference>
<dbReference type="AlphaFoldDB" id="A0A8C5D9L0"/>
<dbReference type="GO" id="GO:0019901">
    <property type="term" value="F:protein kinase binding"/>
    <property type="evidence" value="ECO:0007669"/>
    <property type="project" value="InterPro"/>
</dbReference>
<feature type="region of interest" description="Disordered" evidence="1">
    <location>
        <begin position="456"/>
        <end position="523"/>
    </location>
</feature>
<organism evidence="4 5">
    <name type="scientific">Gouania willdenowi</name>
    <name type="common">Blunt-snouted clingfish</name>
    <name type="synonym">Lepadogaster willdenowi</name>
    <dbReference type="NCBI Taxonomy" id="441366"/>
    <lineage>
        <taxon>Eukaryota</taxon>
        <taxon>Metazoa</taxon>
        <taxon>Chordata</taxon>
        <taxon>Craniata</taxon>
        <taxon>Vertebrata</taxon>
        <taxon>Euteleostomi</taxon>
        <taxon>Actinopterygii</taxon>
        <taxon>Neopterygii</taxon>
        <taxon>Teleostei</taxon>
        <taxon>Neoteleostei</taxon>
        <taxon>Acanthomorphata</taxon>
        <taxon>Ovalentaria</taxon>
        <taxon>Blenniimorphae</taxon>
        <taxon>Blenniiformes</taxon>
        <taxon>Gobiesocoidei</taxon>
        <taxon>Gobiesocidae</taxon>
        <taxon>Gobiesocinae</taxon>
        <taxon>Gouania</taxon>
    </lineage>
</organism>
<feature type="region of interest" description="Disordered" evidence="1">
    <location>
        <begin position="301"/>
        <end position="347"/>
    </location>
</feature>
<dbReference type="InterPro" id="IPR002404">
    <property type="entry name" value="IRS_PTB"/>
</dbReference>
<dbReference type="Ensembl" id="ENSGWIT00000003869.1">
    <property type="protein sequence ID" value="ENSGWIP00000003585.1"/>
    <property type="gene ID" value="ENSGWIG00000001944.1"/>
</dbReference>
<dbReference type="PROSITE" id="PS51064">
    <property type="entry name" value="IRS_PTB"/>
    <property type="match status" value="1"/>
</dbReference>
<dbReference type="SUPFAM" id="SSF50729">
    <property type="entry name" value="PH domain-like"/>
    <property type="match status" value="2"/>
</dbReference>
<sequence>MTDTVVAEGQVKFRDGKKWKTRWLVLRKPSPVADCLSLLIYKDKKKGKEKGNSLKERLNITLEGICGMEPGPGFDGVSFTLSILCMAHTLVLGFSSRETLMAWDSRVRYSLGEAHRFSVHVEPGTKLQSGSASLHLCNNLLVLSRGLPPVVIGHWKLSALRRYGAVPNGFVFEGGSRCGPWAGVFFLSCAEGEQISFLFDCFVRGINPSRAPHGLRPKLPDLSADRASSEERINQETSELEKRLSMLSHCSLASSTASTYSYSTSVAGDDHSSLSSSSSSQSDASYGSKLPFWLEPLARQQPCNETASSSSTVKALTSSNDMSQAHMRSRGLHDSGRQSSLDSGIGIVTGSPSSYSGSCSSCTGSLDMASQLGGEELGSVASIPAPPSSSSSPPPPTPPSPLQATQEPSLVRSPPSLSSASRSISQASHGNSEEFHIYNLLRHWYDTPRSLLSAHKEPSATETLPEPNRNRSDGNSSQCSNQSPSELRKQRHAAMQHSHSLGSERAPSVASEGSSAPSMMTPGGRITKETQCSHGSDHYITPEQWRSAWSRCSSSQVDPPTSSSWSLSSTQGAPPTVRQEHNHIQDVVCRLVGLMRSSSRLPPAASPPPPRFTLSEQRPTPASGDVFLCEPHSENHYINVSISTETPGVNTRLYSELNLHQPGFSPQQRVREGDHDGRVLPDAVAMETSHRAGAELIQSETHRARQQAKLKRNL</sequence>
<dbReference type="RefSeq" id="XP_028309756.1">
    <property type="nucleotide sequence ID" value="XM_028453955.1"/>
</dbReference>
<dbReference type="InterPro" id="IPR011993">
    <property type="entry name" value="PH-like_dom_sf"/>
</dbReference>
<feature type="region of interest" description="Disordered" evidence="1">
    <location>
        <begin position="552"/>
        <end position="579"/>
    </location>
</feature>
<dbReference type="CTD" id="557881"/>
<dbReference type="SMART" id="SM00233">
    <property type="entry name" value="PH"/>
    <property type="match status" value="1"/>
</dbReference>
<feature type="region of interest" description="Disordered" evidence="1">
    <location>
        <begin position="378"/>
        <end position="430"/>
    </location>
</feature>
<dbReference type="Proteomes" id="UP000694680">
    <property type="component" value="Chromosome 1"/>
</dbReference>
<evidence type="ECO:0000313" key="5">
    <source>
        <dbReference type="Proteomes" id="UP000694680"/>
    </source>
</evidence>
<accession>A0A8C5D9L0</accession>
<dbReference type="PROSITE" id="PS50003">
    <property type="entry name" value="PH_DOMAIN"/>
    <property type="match status" value="1"/>
</dbReference>
<feature type="compositionally biased region" description="Basic and acidic residues" evidence="1">
    <location>
        <begin position="223"/>
        <end position="238"/>
    </location>
</feature>
<dbReference type="Pfam" id="PF02174">
    <property type="entry name" value="IRS"/>
    <property type="match status" value="1"/>
</dbReference>
<protein>
    <submittedName>
        <fullName evidence="4">Protein Dok-7-like</fullName>
    </submittedName>
</protein>
<dbReference type="Gene3D" id="2.30.29.30">
    <property type="entry name" value="Pleckstrin-homology domain (PH domain)/Phosphotyrosine-binding domain (PTB)"/>
    <property type="match status" value="2"/>
</dbReference>
<dbReference type="SMART" id="SM01244">
    <property type="entry name" value="IRS"/>
    <property type="match status" value="1"/>
</dbReference>
<dbReference type="InterPro" id="IPR001849">
    <property type="entry name" value="PH_domain"/>
</dbReference>
<keyword evidence="5" id="KW-1185">Reference proteome</keyword>
<dbReference type="GO" id="GO:0007528">
    <property type="term" value="P:neuromuscular junction development"/>
    <property type="evidence" value="ECO:0007669"/>
    <property type="project" value="TreeGrafter"/>
</dbReference>
<evidence type="ECO:0000259" key="3">
    <source>
        <dbReference type="PROSITE" id="PS51064"/>
    </source>
</evidence>
<dbReference type="PANTHER" id="PTHR21636">
    <property type="entry name" value="PROTEIN DOK-7"/>
    <property type="match status" value="1"/>
</dbReference>
<evidence type="ECO:0000259" key="2">
    <source>
        <dbReference type="PROSITE" id="PS50003"/>
    </source>
</evidence>
<evidence type="ECO:0000313" key="4">
    <source>
        <dbReference type="Ensembl" id="ENSGWIP00000003585.1"/>
    </source>
</evidence>
<feature type="compositionally biased region" description="Low complexity" evidence="1">
    <location>
        <begin position="306"/>
        <end position="319"/>
    </location>
</feature>
<reference evidence="4" key="3">
    <citation type="submission" date="2025-09" db="UniProtKB">
        <authorList>
            <consortium name="Ensembl"/>
        </authorList>
    </citation>
    <scope>IDENTIFICATION</scope>
</reference>
<reference evidence="4" key="1">
    <citation type="submission" date="2020-06" db="EMBL/GenBank/DDBJ databases">
        <authorList>
            <consortium name="Wellcome Sanger Institute Data Sharing"/>
        </authorList>
    </citation>
    <scope>NUCLEOTIDE SEQUENCE [LARGE SCALE GENOMIC DNA]</scope>
</reference>
<reference evidence="4" key="2">
    <citation type="submission" date="2025-08" db="UniProtKB">
        <authorList>
            <consortium name="Ensembl"/>
        </authorList>
    </citation>
    <scope>IDENTIFICATION</scope>
</reference>
<dbReference type="InterPro" id="IPR037746">
    <property type="entry name" value="Dok-7"/>
</dbReference>
<gene>
    <name evidence="4" type="primary">dok7b</name>
</gene>
<dbReference type="OrthoDB" id="6537982at2759"/>
<feature type="region of interest" description="Disordered" evidence="1">
    <location>
        <begin position="214"/>
        <end position="238"/>
    </location>
</feature>
<feature type="domain" description="IRS-type PTB" evidence="3">
    <location>
        <begin position="108"/>
        <end position="213"/>
    </location>
</feature>
<feature type="compositionally biased region" description="Low complexity" evidence="1">
    <location>
        <begin position="553"/>
        <end position="569"/>
    </location>
</feature>